<dbReference type="RefSeq" id="YP_006576503.1">
    <property type="nucleotide sequence ID" value="NC_018381.2"/>
</dbReference>
<dbReference type="Proteomes" id="UP000157474">
    <property type="component" value="Segment"/>
</dbReference>
<evidence type="ECO:0000313" key="9">
    <source>
        <dbReference type="EMBL" id="BAM36032.1"/>
    </source>
</evidence>
<dbReference type="GO" id="GO:0033644">
    <property type="term" value="C:host cell membrane"/>
    <property type="evidence" value="ECO:0007669"/>
    <property type="project" value="InterPro"/>
</dbReference>
<name>R4WAK7_9RHAB</name>
<keyword evidence="6" id="KW-0238">DNA-binding</keyword>
<dbReference type="OrthoDB" id="35685at10239"/>
<keyword evidence="10" id="KW-1185">Reference proteome</keyword>
<dbReference type="GO" id="GO:0003677">
    <property type="term" value="F:DNA binding"/>
    <property type="evidence" value="ECO:0007669"/>
    <property type="project" value="UniProtKB-KW"/>
</dbReference>
<dbReference type="GO" id="GO:0046740">
    <property type="term" value="P:transport of virus in host, cell to cell"/>
    <property type="evidence" value="ECO:0007669"/>
    <property type="project" value="InterPro"/>
</dbReference>
<sequence>MTSFVSTFKGELNADYTQQVVKLSKKLPILQSLWISAGFDNVSITKLAFSYKSRCPKAATGVVEITIRDLRLEDADKQEVAFVTFNVKDWVELSWSYPVWFHCTDFNGKHESVLDMCLDVVDTNMSEQFSLGSYKMKIYYRVQNQITKFRPSINRAYLIDQTASPGAVITQRRKEDHNKRKSNRTSLSEEEISIQEEVIVHKENILDRSRSYLSSQPRQCAK</sequence>
<organism evidence="9 10">
    <name type="scientific">Persimmon virus A</name>
    <dbReference type="NCBI Taxonomy" id="1211480"/>
    <lineage>
        <taxon>Viruses</taxon>
        <taxon>Riboviria</taxon>
        <taxon>Orthornavirae</taxon>
        <taxon>Negarnaviricota</taxon>
        <taxon>Haploviricotina</taxon>
        <taxon>Monjiviricetes</taxon>
        <taxon>Mononegavirales</taxon>
        <taxon>Rhabdoviridae</taxon>
        <taxon>Betarhabdovirinae</taxon>
        <taxon>Alphacytorhabdovirus</taxon>
        <taxon>Alphacytorhabdovirus persimmon</taxon>
        <taxon>Cytorhabdovirus persimmon</taxon>
    </lineage>
</organism>
<comment type="subcellular location">
    <subcellularLocation>
        <location evidence="1">Host microsome membrane</location>
        <topology evidence="1">Peripheral membrane protein</topology>
        <orientation evidence="1">Cytoplasmic side</orientation>
    </subcellularLocation>
</comment>
<keyword evidence="5" id="KW-1038">Host endoplasmic reticulum</keyword>
<dbReference type="InterPro" id="IPR000211">
    <property type="entry name" value="Gemini_BL"/>
</dbReference>
<proteinExistence type="inferred from homology"/>
<accession>R4WAK7</accession>
<evidence type="ECO:0000313" key="10">
    <source>
        <dbReference type="Proteomes" id="UP000157474"/>
    </source>
</evidence>
<feature type="region of interest" description="Disordered" evidence="8">
    <location>
        <begin position="168"/>
        <end position="190"/>
    </location>
</feature>
<evidence type="ECO:0000256" key="1">
    <source>
        <dbReference type="ARBA" id="ARBA00004327"/>
    </source>
</evidence>
<evidence type="ECO:0000256" key="3">
    <source>
        <dbReference type="ARBA" id="ARBA00011843"/>
    </source>
</evidence>
<dbReference type="Pfam" id="PF00845">
    <property type="entry name" value="Gemini_BL1"/>
    <property type="match status" value="1"/>
</dbReference>
<keyword evidence="5" id="KW-1044">Host microsome</keyword>
<dbReference type="GeneID" id="13436201"/>
<protein>
    <recommendedName>
        <fullName evidence="4">Movement protein BC1</fullName>
    </recommendedName>
    <alternativeName>
        <fullName evidence="7">Movement protein BL1</fullName>
    </alternativeName>
</protein>
<dbReference type="GO" id="GO:0033648">
    <property type="term" value="C:host intracellular membrane-bounded organelle"/>
    <property type="evidence" value="ECO:0007669"/>
    <property type="project" value="UniProtKB-SubCell"/>
</dbReference>
<evidence type="ECO:0000256" key="4">
    <source>
        <dbReference type="ARBA" id="ARBA00022021"/>
    </source>
</evidence>
<comment type="subunit">
    <text evidence="3">Binds to dimeric supercoiled plasmid DNA.</text>
</comment>
<evidence type="ECO:0000256" key="5">
    <source>
        <dbReference type="ARBA" id="ARBA00022742"/>
    </source>
</evidence>
<dbReference type="KEGG" id="vg:13436201"/>
<reference evidence="9 10" key="1">
    <citation type="journal article" date="2013" name="J. Gen. Virol.">
        <title>Genetic characterization of novel putative rhabdovirus and dsRNA virus from Japanese persimmon.</title>
        <authorList>
            <person name="Ito T."/>
            <person name="Suzaki K."/>
            <person name="Nakano M."/>
        </authorList>
    </citation>
    <scope>NUCLEOTIDE SEQUENCE [LARGE SCALE GENOMIC DNA]</scope>
    <source>
        <strain evidence="10">persimmon isolate</strain>
    </source>
</reference>
<evidence type="ECO:0000256" key="2">
    <source>
        <dbReference type="ARBA" id="ARBA00008510"/>
    </source>
</evidence>
<comment type="similarity">
    <text evidence="2">Belongs to the begomovirus movement protein BC1 family.</text>
</comment>
<dbReference type="EMBL" id="AB735628">
    <property type="protein sequence ID" value="BAM36032.1"/>
    <property type="molecule type" value="Viral_cRNA"/>
</dbReference>
<evidence type="ECO:0000256" key="8">
    <source>
        <dbReference type="SAM" id="MobiDB-lite"/>
    </source>
</evidence>
<evidence type="ECO:0000256" key="6">
    <source>
        <dbReference type="ARBA" id="ARBA00023125"/>
    </source>
</evidence>
<evidence type="ECO:0000256" key="7">
    <source>
        <dbReference type="ARBA" id="ARBA00032400"/>
    </source>
</evidence>